<organism evidence="1 2">
    <name type="scientific">Aeromicrobium terrae</name>
    <dbReference type="NCBI Taxonomy" id="2498846"/>
    <lineage>
        <taxon>Bacteria</taxon>
        <taxon>Bacillati</taxon>
        <taxon>Actinomycetota</taxon>
        <taxon>Actinomycetes</taxon>
        <taxon>Propionibacteriales</taxon>
        <taxon>Nocardioidaceae</taxon>
        <taxon>Aeromicrobium</taxon>
    </lineage>
</organism>
<evidence type="ECO:0000313" key="1">
    <source>
        <dbReference type="EMBL" id="TXL61337.1"/>
    </source>
</evidence>
<dbReference type="RefSeq" id="WP_147685532.1">
    <property type="nucleotide sequence ID" value="NZ_VDUX01000003.1"/>
</dbReference>
<dbReference type="OrthoDB" id="156387at2"/>
<dbReference type="EMBL" id="VDUX01000003">
    <property type="protein sequence ID" value="TXL61337.1"/>
    <property type="molecule type" value="Genomic_DNA"/>
</dbReference>
<protein>
    <submittedName>
        <fullName evidence="1">DUF3090 domain-containing protein</fullName>
    </submittedName>
</protein>
<dbReference type="InterPro" id="IPR021441">
    <property type="entry name" value="DUF3090"/>
</dbReference>
<accession>A0A5C8NJX0</accession>
<dbReference type="Pfam" id="PF11290">
    <property type="entry name" value="DUF3090"/>
    <property type="match status" value="1"/>
</dbReference>
<dbReference type="AlphaFoldDB" id="A0A5C8NJX0"/>
<evidence type="ECO:0000313" key="2">
    <source>
        <dbReference type="Proteomes" id="UP000321571"/>
    </source>
</evidence>
<comment type="caution">
    <text evidence="1">The sequence shown here is derived from an EMBL/GenBank/DDBJ whole genome shotgun (WGS) entry which is preliminary data.</text>
</comment>
<gene>
    <name evidence="1" type="ORF">FHP06_07860</name>
</gene>
<dbReference type="Proteomes" id="UP000321571">
    <property type="component" value="Unassembled WGS sequence"/>
</dbReference>
<sequence length="185" mass="20232">MSTVVHGFDWPDRFVVGTVGEPGERTFYLQARMGSELVSVALEKQQSALLADRIEEILDDLMTEDGNPFSIPATAPDGLIDNDPLEQPVEEQFRAGAMGLGWDPSTAQIVIEAFPLVDLPDDADESELVEIEPEEVLVVRIPVGSARAFTRRTRDVVLAGRPICPLCEQPMDADGHVCTLPEGFQ</sequence>
<reference evidence="1 2" key="1">
    <citation type="submission" date="2019-06" db="EMBL/GenBank/DDBJ databases">
        <title>Aeromicrobium sp. nov., isolated from a maize field.</title>
        <authorList>
            <person name="Lin S.-Y."/>
            <person name="Tsai C.-F."/>
            <person name="Young C.-C."/>
        </authorList>
    </citation>
    <scope>NUCLEOTIDE SEQUENCE [LARGE SCALE GENOMIC DNA]</scope>
    <source>
        <strain evidence="1 2">CC-CFT486</strain>
    </source>
</reference>
<dbReference type="NCBIfam" id="TIGR03847">
    <property type="entry name" value="conserved hypothetical protein"/>
    <property type="match status" value="1"/>
</dbReference>
<keyword evidence="2" id="KW-1185">Reference proteome</keyword>
<proteinExistence type="predicted"/>
<name>A0A5C8NJX0_9ACTN</name>